<comment type="similarity">
    <text evidence="3 8">Belongs to the COQ9 family.</text>
</comment>
<accession>A0A0F4ZGP5</accession>
<dbReference type="GO" id="GO:0008289">
    <property type="term" value="F:lipid binding"/>
    <property type="evidence" value="ECO:0007669"/>
    <property type="project" value="UniProtKB-UniRule"/>
</dbReference>
<comment type="subcellular location">
    <subcellularLocation>
        <location evidence="1 8">Mitochondrion</location>
    </subcellularLocation>
</comment>
<evidence type="ECO:0000313" key="10">
    <source>
        <dbReference type="EMBL" id="KKA29281.1"/>
    </source>
</evidence>
<keyword evidence="7 8" id="KW-0496">Mitochondrion</keyword>
<dbReference type="Gene3D" id="1.10.357.10">
    <property type="entry name" value="Tetracycline Repressor, domain 2"/>
    <property type="match status" value="1"/>
</dbReference>
<dbReference type="PANTHER" id="PTHR21427">
    <property type="entry name" value="UBIQUINONE BIOSYNTHESIS PROTEIN COQ9, MITOCHONDRIAL"/>
    <property type="match status" value="1"/>
</dbReference>
<name>A0A0F4ZGP5_9PEZI</name>
<dbReference type="PANTHER" id="PTHR21427:SF19">
    <property type="entry name" value="UBIQUINONE BIOSYNTHESIS PROTEIN COQ9, MITOCHONDRIAL"/>
    <property type="match status" value="1"/>
</dbReference>
<evidence type="ECO:0000313" key="11">
    <source>
        <dbReference type="Proteomes" id="UP000033483"/>
    </source>
</evidence>
<dbReference type="Pfam" id="PF08511">
    <property type="entry name" value="COQ9"/>
    <property type="match status" value="1"/>
</dbReference>
<dbReference type="OrthoDB" id="619536at2759"/>
<evidence type="ECO:0000256" key="6">
    <source>
        <dbReference type="ARBA" id="ARBA00023121"/>
    </source>
</evidence>
<keyword evidence="11" id="KW-1185">Reference proteome</keyword>
<sequence>MSTSILRRQALRLSRSRAFYHSYDHPAPSTPFSPTEQRLLGSAYAHVPTLGFTAEALTAGARDAGFPEITTAGLADGPFALVRWHLVGKRAELREKSADVLSEDKGLGVRERVERLTWYRLQANRTVIHKWQDALALMAQPSYLPESLKELAALTDDIYFLAGDVSVDPSWYTKRGSLGMIFASCELFMTNDRSPDFAETRAFLQRRLAERASVGGVASAVGQWTGFTASAALNVLRSKGVRV</sequence>
<gene>
    <name evidence="10" type="ORF">TD95_002505</name>
</gene>
<reference evidence="10 11" key="1">
    <citation type="submission" date="2015-03" db="EMBL/GenBank/DDBJ databases">
        <authorList>
            <person name="Radwan O."/>
            <person name="Al-Naeli F.A."/>
            <person name="Rendon G.A."/>
            <person name="Fields C."/>
        </authorList>
    </citation>
    <scope>NUCLEOTIDE SEQUENCE [LARGE SCALE GENOMIC DNA]</scope>
    <source>
        <strain evidence="10">CR-DP1</strain>
    </source>
</reference>
<keyword evidence="6 8" id="KW-0446">Lipid-binding</keyword>
<evidence type="ECO:0000256" key="7">
    <source>
        <dbReference type="ARBA" id="ARBA00023128"/>
    </source>
</evidence>
<comment type="function">
    <text evidence="8">Membrane-associated protein that warps the membrane surface to access and bind aromatic isoprenes with high specificity, including ubiquinone (CoQ) isoprene intermediates and presents them directly to Coq7, therefore facilitating the Coq7-mediated hydroxylase step. Participates in the biosynthesis of coenzyme Q, also named ubiquinone, an essential lipid-soluble electron transporter for aerobic cellular respiration.</text>
</comment>
<comment type="caution">
    <text evidence="10">The sequence shown here is derived from an EMBL/GenBank/DDBJ whole genome shotgun (WGS) entry which is preliminary data.</text>
</comment>
<dbReference type="InterPro" id="IPR012762">
    <property type="entry name" value="Ubiq_biosynth_COQ9"/>
</dbReference>
<evidence type="ECO:0000256" key="1">
    <source>
        <dbReference type="ARBA" id="ARBA00004173"/>
    </source>
</evidence>
<dbReference type="GO" id="GO:0006744">
    <property type="term" value="P:ubiquinone biosynthetic process"/>
    <property type="evidence" value="ECO:0007669"/>
    <property type="project" value="UniProtKB-UniRule"/>
</dbReference>
<comment type="pathway">
    <text evidence="2 8">Cofactor biosynthesis; ubiquinone biosynthesis.</text>
</comment>
<dbReference type="GO" id="GO:0005743">
    <property type="term" value="C:mitochondrial inner membrane"/>
    <property type="evidence" value="ECO:0007669"/>
    <property type="project" value="TreeGrafter"/>
</dbReference>
<dbReference type="InterPro" id="IPR013718">
    <property type="entry name" value="COQ9_C"/>
</dbReference>
<dbReference type="UniPathway" id="UPA00232"/>
<keyword evidence="4 8" id="KW-0831">Ubiquinone biosynthesis</keyword>
<evidence type="ECO:0000256" key="2">
    <source>
        <dbReference type="ARBA" id="ARBA00004749"/>
    </source>
</evidence>
<proteinExistence type="inferred from homology"/>
<evidence type="ECO:0000256" key="3">
    <source>
        <dbReference type="ARBA" id="ARBA00010766"/>
    </source>
</evidence>
<keyword evidence="5" id="KW-0809">Transit peptide</keyword>
<dbReference type="NCBIfam" id="TIGR02396">
    <property type="entry name" value="diverge_rpsU"/>
    <property type="match status" value="1"/>
</dbReference>
<evidence type="ECO:0000256" key="8">
    <source>
        <dbReference type="RuleBase" id="RU366063"/>
    </source>
</evidence>
<dbReference type="AlphaFoldDB" id="A0A0F4ZGP5"/>
<feature type="domain" description="COQ9 C-terminal" evidence="9">
    <location>
        <begin position="145"/>
        <end position="214"/>
    </location>
</feature>
<dbReference type="EMBL" id="LAEV01000918">
    <property type="protein sequence ID" value="KKA29281.1"/>
    <property type="molecule type" value="Genomic_DNA"/>
</dbReference>
<dbReference type="Proteomes" id="UP000033483">
    <property type="component" value="Unassembled WGS sequence"/>
</dbReference>
<protein>
    <recommendedName>
        <fullName evidence="8">Ubiquinone biosynthesis protein</fullName>
    </recommendedName>
</protein>
<evidence type="ECO:0000259" key="9">
    <source>
        <dbReference type="Pfam" id="PF08511"/>
    </source>
</evidence>
<evidence type="ECO:0000256" key="5">
    <source>
        <dbReference type="ARBA" id="ARBA00022946"/>
    </source>
</evidence>
<evidence type="ECO:0000256" key="4">
    <source>
        <dbReference type="ARBA" id="ARBA00022688"/>
    </source>
</evidence>
<organism evidence="10 11">
    <name type="scientific">Thielaviopsis punctulata</name>
    <dbReference type="NCBI Taxonomy" id="72032"/>
    <lineage>
        <taxon>Eukaryota</taxon>
        <taxon>Fungi</taxon>
        <taxon>Dikarya</taxon>
        <taxon>Ascomycota</taxon>
        <taxon>Pezizomycotina</taxon>
        <taxon>Sordariomycetes</taxon>
        <taxon>Hypocreomycetidae</taxon>
        <taxon>Microascales</taxon>
        <taxon>Ceratocystidaceae</taxon>
        <taxon>Thielaviopsis</taxon>
    </lineage>
</organism>